<dbReference type="EMBL" id="JAMXLT020000049">
    <property type="protein sequence ID" value="MDW8550903.1"/>
    <property type="molecule type" value="Genomic_DNA"/>
</dbReference>
<name>A0ABU4JMJ7_9FLAO</name>
<organism evidence="1 2">
    <name type="scientific">Epilithonimonas ginsengisoli</name>
    <dbReference type="NCBI Taxonomy" id="1245592"/>
    <lineage>
        <taxon>Bacteria</taxon>
        <taxon>Pseudomonadati</taxon>
        <taxon>Bacteroidota</taxon>
        <taxon>Flavobacteriia</taxon>
        <taxon>Flavobacteriales</taxon>
        <taxon>Weeksellaceae</taxon>
        <taxon>Chryseobacterium group</taxon>
        <taxon>Epilithonimonas</taxon>
    </lineage>
</organism>
<evidence type="ECO:0000313" key="1">
    <source>
        <dbReference type="EMBL" id="MDW8550903.1"/>
    </source>
</evidence>
<gene>
    <name evidence="1" type="ORF">NG800_018395</name>
</gene>
<sequence>MKTKHLLIAITLVSSIFIKINAQIQPSKILINNVEIFNGIDNKLVKGKYSD</sequence>
<comment type="caution">
    <text evidence="1">The sequence shown here is derived from an EMBL/GenBank/DDBJ whole genome shotgun (WGS) entry which is preliminary data.</text>
</comment>
<accession>A0ABU4JMJ7</accession>
<evidence type="ECO:0000313" key="2">
    <source>
        <dbReference type="Proteomes" id="UP001204439"/>
    </source>
</evidence>
<dbReference type="RefSeq" id="WP_218281659.1">
    <property type="nucleotide sequence ID" value="NZ_JAMXLT020000049.1"/>
</dbReference>
<reference evidence="1 2" key="1">
    <citation type="submission" date="2023-11" db="EMBL/GenBank/DDBJ databases">
        <title>First isolation, identification, and characterization of non-pathogenic Epilithonimonas ginsengisoli isolated from diseased farmed rainbow trout (Oncorhynchus mykiss) in Chile.</title>
        <authorList>
            <person name="Miranda C.D."/>
            <person name="Irgang R."/>
            <person name="Concha C."/>
            <person name="Rojas R."/>
            <person name="Avendano R."/>
        </authorList>
    </citation>
    <scope>NUCLEOTIDE SEQUENCE [LARGE SCALE GENOMIC DNA]</scope>
    <source>
        <strain evidence="1 2">FP99</strain>
    </source>
</reference>
<proteinExistence type="predicted"/>
<dbReference type="Proteomes" id="UP001204439">
    <property type="component" value="Unassembled WGS sequence"/>
</dbReference>
<keyword evidence="2" id="KW-1185">Reference proteome</keyword>
<protein>
    <recommendedName>
        <fullName evidence="3">Amidohydrolase</fullName>
    </recommendedName>
</protein>
<evidence type="ECO:0008006" key="3">
    <source>
        <dbReference type="Google" id="ProtNLM"/>
    </source>
</evidence>